<feature type="compositionally biased region" description="Acidic residues" evidence="2">
    <location>
        <begin position="52"/>
        <end position="68"/>
    </location>
</feature>
<comment type="similarity">
    <text evidence="1">Belongs to the methyltransferase superfamily. LaeA methyltransferase family.</text>
</comment>
<keyword evidence="3" id="KW-0808">Transferase</keyword>
<dbReference type="AlphaFoldDB" id="A0A9P8WB41"/>
<evidence type="ECO:0000256" key="1">
    <source>
        <dbReference type="ARBA" id="ARBA00038158"/>
    </source>
</evidence>
<dbReference type="InterPro" id="IPR029063">
    <property type="entry name" value="SAM-dependent_MTases_sf"/>
</dbReference>
<evidence type="ECO:0000256" key="2">
    <source>
        <dbReference type="SAM" id="MobiDB-lite"/>
    </source>
</evidence>
<reference evidence="3 4" key="1">
    <citation type="journal article" date="2021" name="Nat. Commun.">
        <title>Genetic determinants of endophytism in the Arabidopsis root mycobiome.</title>
        <authorList>
            <person name="Mesny F."/>
            <person name="Miyauchi S."/>
            <person name="Thiergart T."/>
            <person name="Pickel B."/>
            <person name="Atanasova L."/>
            <person name="Karlsson M."/>
            <person name="Huettel B."/>
            <person name="Barry K.W."/>
            <person name="Haridas S."/>
            <person name="Chen C."/>
            <person name="Bauer D."/>
            <person name="Andreopoulos W."/>
            <person name="Pangilinan J."/>
            <person name="LaButti K."/>
            <person name="Riley R."/>
            <person name="Lipzen A."/>
            <person name="Clum A."/>
            <person name="Drula E."/>
            <person name="Henrissat B."/>
            <person name="Kohler A."/>
            <person name="Grigoriev I.V."/>
            <person name="Martin F.M."/>
            <person name="Hacquard S."/>
        </authorList>
    </citation>
    <scope>NUCLEOTIDE SEQUENCE [LARGE SCALE GENOMIC DNA]</scope>
    <source>
        <strain evidence="3 4">MPI-CAGE-CH-0241</strain>
    </source>
</reference>
<dbReference type="GO" id="GO:0032259">
    <property type="term" value="P:methylation"/>
    <property type="evidence" value="ECO:0007669"/>
    <property type="project" value="UniProtKB-KW"/>
</dbReference>
<dbReference type="PANTHER" id="PTHR43591">
    <property type="entry name" value="METHYLTRANSFERASE"/>
    <property type="match status" value="1"/>
</dbReference>
<dbReference type="Proteomes" id="UP000777438">
    <property type="component" value="Unassembled WGS sequence"/>
</dbReference>
<accession>A0A9P8WB41</accession>
<dbReference type="OrthoDB" id="184880at2759"/>
<comment type="caution">
    <text evidence="3">The sequence shown here is derived from an EMBL/GenBank/DDBJ whole genome shotgun (WGS) entry which is preliminary data.</text>
</comment>
<dbReference type="PANTHER" id="PTHR43591:SF24">
    <property type="entry name" value="2-METHOXY-6-POLYPRENYL-1,4-BENZOQUINOL METHYLASE, MITOCHONDRIAL"/>
    <property type="match status" value="1"/>
</dbReference>
<dbReference type="CDD" id="cd02440">
    <property type="entry name" value="AdoMet_MTases"/>
    <property type="match status" value="1"/>
</dbReference>
<evidence type="ECO:0000313" key="3">
    <source>
        <dbReference type="EMBL" id="KAH6894536.1"/>
    </source>
</evidence>
<dbReference type="EMBL" id="JAGPYM010000005">
    <property type="protein sequence ID" value="KAH6894536.1"/>
    <property type="molecule type" value="Genomic_DNA"/>
</dbReference>
<feature type="region of interest" description="Disordered" evidence="2">
    <location>
        <begin position="1"/>
        <end position="83"/>
    </location>
</feature>
<dbReference type="SUPFAM" id="SSF53335">
    <property type="entry name" value="S-adenosyl-L-methionine-dependent methyltransferases"/>
    <property type="match status" value="1"/>
</dbReference>
<sequence>MGTSDGSDGKRTPRKVSPKGSPRRDKDKDKAESEDQAPPSILYGDAHIEAGGSDEEGEFSASEFDAESVSDGRGDSTSLSSSIFEHSYQNGRRYHRYRHGRYPLPNDETEQNREDMLHAMMLEATDGRLFYAPIGEYPQKIVDLGTGTGLWALEMGDKYPSAEVMGLDLSPIQPVWVPPNVKFLVDDVEDEWLNGDDFDFVHLRNMIPILKSPVALLKQAYAHMKPGAWVELQDVDGQCHSDDNSMPDDWPIKRFTEFLIQAFAQFGTNAHAAVFGAQYLAEAGFVNIKHNYIKLPYGTWPRDKIMRLVGMYYRTACEEFFPAVGAVHFPKMGWDKTEMEVFFAQCRQSMRDPKVHAYGKMHFWSGQKPLDSE</sequence>
<dbReference type="GO" id="GO:0008168">
    <property type="term" value="F:methyltransferase activity"/>
    <property type="evidence" value="ECO:0007669"/>
    <property type="project" value="UniProtKB-KW"/>
</dbReference>
<keyword evidence="3" id="KW-0489">Methyltransferase</keyword>
<gene>
    <name evidence="3" type="ORF">B0T10DRAFT_253645</name>
</gene>
<evidence type="ECO:0000313" key="4">
    <source>
        <dbReference type="Proteomes" id="UP000777438"/>
    </source>
</evidence>
<protein>
    <submittedName>
        <fullName evidence="3">S-adenosyl-L-methionine-dependent methyltransferase</fullName>
    </submittedName>
</protein>
<keyword evidence="4" id="KW-1185">Reference proteome</keyword>
<organism evidence="3 4">
    <name type="scientific">Thelonectria olida</name>
    <dbReference type="NCBI Taxonomy" id="1576542"/>
    <lineage>
        <taxon>Eukaryota</taxon>
        <taxon>Fungi</taxon>
        <taxon>Dikarya</taxon>
        <taxon>Ascomycota</taxon>
        <taxon>Pezizomycotina</taxon>
        <taxon>Sordariomycetes</taxon>
        <taxon>Hypocreomycetidae</taxon>
        <taxon>Hypocreales</taxon>
        <taxon>Nectriaceae</taxon>
        <taxon>Thelonectria</taxon>
    </lineage>
</organism>
<name>A0A9P8WB41_9HYPO</name>
<feature type="compositionally biased region" description="Basic and acidic residues" evidence="2">
    <location>
        <begin position="22"/>
        <end position="33"/>
    </location>
</feature>
<dbReference type="Pfam" id="PF13489">
    <property type="entry name" value="Methyltransf_23"/>
    <property type="match status" value="1"/>
</dbReference>
<proteinExistence type="inferred from homology"/>
<dbReference type="Gene3D" id="3.40.50.150">
    <property type="entry name" value="Vaccinia Virus protein VP39"/>
    <property type="match status" value="1"/>
</dbReference>